<dbReference type="AlphaFoldDB" id="A0A242N2W4"/>
<evidence type="ECO:0000313" key="2">
    <source>
        <dbReference type="Proteomes" id="UP000195221"/>
    </source>
</evidence>
<comment type="caution">
    <text evidence="1">The sequence shown here is derived from an EMBL/GenBank/DDBJ whole genome shotgun (WGS) entry which is preliminary data.</text>
</comment>
<organism evidence="1 2">
    <name type="scientific">Caballeronia sordidicola</name>
    <name type="common">Burkholderia sordidicola</name>
    <dbReference type="NCBI Taxonomy" id="196367"/>
    <lineage>
        <taxon>Bacteria</taxon>
        <taxon>Pseudomonadati</taxon>
        <taxon>Pseudomonadota</taxon>
        <taxon>Betaproteobacteria</taxon>
        <taxon>Burkholderiales</taxon>
        <taxon>Burkholderiaceae</taxon>
        <taxon>Caballeronia</taxon>
    </lineage>
</organism>
<sequence length="151" mass="16390">MIVLNGTANAQMNPLPNLGFKLGDDIPSVQTALNTQMQVEPEIRNPALPSFVADPNKGKTDLHLRTRGIWVFFNPAGHVETIRLDAPYTGSVLGIKIGDSLSKITSTLGKPVKKPPLVMPGTQALIYVLDDAAYVRFDVNDDGVQTILIIR</sequence>
<reference evidence="1 2" key="1">
    <citation type="submission" date="2017-03" db="EMBL/GenBank/DDBJ databases">
        <title>Genome analysis of strain PAMC 26577.</title>
        <authorList>
            <person name="Oh H.-M."/>
            <person name="Yang J.-A."/>
        </authorList>
    </citation>
    <scope>NUCLEOTIDE SEQUENCE [LARGE SCALE GENOMIC DNA]</scope>
    <source>
        <strain evidence="1 2">PAMC 26577</strain>
    </source>
</reference>
<gene>
    <name evidence="1" type="ORF">PAMC26577_07260</name>
</gene>
<protein>
    <submittedName>
        <fullName evidence="1">Uncharacterized protein</fullName>
    </submittedName>
</protein>
<proteinExistence type="predicted"/>
<accession>A0A242N2W4</accession>
<dbReference type="EMBL" id="NBTZ01000027">
    <property type="protein sequence ID" value="OTP77912.1"/>
    <property type="molecule type" value="Genomic_DNA"/>
</dbReference>
<name>A0A242N2W4_CABSO</name>
<dbReference type="Proteomes" id="UP000195221">
    <property type="component" value="Unassembled WGS sequence"/>
</dbReference>
<evidence type="ECO:0000313" key="1">
    <source>
        <dbReference type="EMBL" id="OTP77912.1"/>
    </source>
</evidence>